<feature type="compositionally biased region" description="Acidic residues" evidence="1">
    <location>
        <begin position="965"/>
        <end position="992"/>
    </location>
</feature>
<feature type="compositionally biased region" description="Low complexity" evidence="1">
    <location>
        <begin position="836"/>
        <end position="851"/>
    </location>
</feature>
<dbReference type="AlphaFoldDB" id="A0A238F2R4"/>
<reference evidence="3" key="1">
    <citation type="submission" date="2016-09" db="EMBL/GenBank/DDBJ databases">
        <authorList>
            <person name="Jeantristanb JTB J.-T."/>
            <person name="Ricardo R."/>
        </authorList>
    </citation>
    <scope>NUCLEOTIDE SEQUENCE [LARGE SCALE GENOMIC DNA]</scope>
</reference>
<gene>
    <name evidence="2" type="ORF">BQ2448_5941</name>
</gene>
<dbReference type="CDD" id="cd20558">
    <property type="entry name" value="CYCLIN_ScPCL7-like"/>
    <property type="match status" value="1"/>
</dbReference>
<feature type="compositionally biased region" description="Low complexity" evidence="1">
    <location>
        <begin position="142"/>
        <end position="166"/>
    </location>
</feature>
<dbReference type="GO" id="GO:0005634">
    <property type="term" value="C:nucleus"/>
    <property type="evidence" value="ECO:0007669"/>
    <property type="project" value="TreeGrafter"/>
</dbReference>
<feature type="compositionally biased region" description="Polar residues" evidence="1">
    <location>
        <begin position="342"/>
        <end position="351"/>
    </location>
</feature>
<dbReference type="OrthoDB" id="1060854at2759"/>
<feature type="compositionally biased region" description="Polar residues" evidence="1">
    <location>
        <begin position="546"/>
        <end position="572"/>
    </location>
</feature>
<keyword evidence="3" id="KW-1185">Reference proteome</keyword>
<organism evidence="2 3">
    <name type="scientific">Microbotryum intermedium</name>
    <dbReference type="NCBI Taxonomy" id="269621"/>
    <lineage>
        <taxon>Eukaryota</taxon>
        <taxon>Fungi</taxon>
        <taxon>Dikarya</taxon>
        <taxon>Basidiomycota</taxon>
        <taxon>Pucciniomycotina</taxon>
        <taxon>Microbotryomycetes</taxon>
        <taxon>Microbotryales</taxon>
        <taxon>Microbotryaceae</taxon>
        <taxon>Microbotryum</taxon>
    </lineage>
</organism>
<feature type="compositionally biased region" description="Low complexity" evidence="1">
    <location>
        <begin position="868"/>
        <end position="888"/>
    </location>
</feature>
<dbReference type="GO" id="GO:0019901">
    <property type="term" value="F:protein kinase binding"/>
    <property type="evidence" value="ECO:0007669"/>
    <property type="project" value="InterPro"/>
</dbReference>
<feature type="compositionally biased region" description="Basic and acidic residues" evidence="1">
    <location>
        <begin position="93"/>
        <end position="116"/>
    </location>
</feature>
<feature type="compositionally biased region" description="Low complexity" evidence="1">
    <location>
        <begin position="263"/>
        <end position="272"/>
    </location>
</feature>
<feature type="compositionally biased region" description="Polar residues" evidence="1">
    <location>
        <begin position="184"/>
        <end position="198"/>
    </location>
</feature>
<dbReference type="Proteomes" id="UP000198372">
    <property type="component" value="Unassembled WGS sequence"/>
</dbReference>
<name>A0A238F2R4_9BASI</name>
<evidence type="ECO:0000256" key="1">
    <source>
        <dbReference type="SAM" id="MobiDB-lite"/>
    </source>
</evidence>
<feature type="compositionally biased region" description="Basic and acidic residues" evidence="1">
    <location>
        <begin position="23"/>
        <end position="36"/>
    </location>
</feature>
<protein>
    <submittedName>
        <fullName evidence="2">BQ2448_5941 protein</fullName>
    </submittedName>
</protein>
<feature type="compositionally biased region" description="Acidic residues" evidence="1">
    <location>
        <begin position="313"/>
        <end position="329"/>
    </location>
</feature>
<dbReference type="PANTHER" id="PTHR15615:SF94">
    <property type="entry name" value="PHO85 CYCLIN-6-RELATED"/>
    <property type="match status" value="1"/>
</dbReference>
<feature type="region of interest" description="Disordered" evidence="1">
    <location>
        <begin position="1"/>
        <end position="379"/>
    </location>
</feature>
<feature type="region of interest" description="Disordered" evidence="1">
    <location>
        <begin position="539"/>
        <end position="595"/>
    </location>
</feature>
<dbReference type="STRING" id="269621.A0A238F2R4"/>
<feature type="compositionally biased region" description="Low complexity" evidence="1">
    <location>
        <begin position="212"/>
        <end position="234"/>
    </location>
</feature>
<dbReference type="Gene3D" id="1.10.472.10">
    <property type="entry name" value="Cyclin-like"/>
    <property type="match status" value="1"/>
</dbReference>
<dbReference type="PANTHER" id="PTHR15615">
    <property type="match status" value="1"/>
</dbReference>
<evidence type="ECO:0000313" key="2">
    <source>
        <dbReference type="EMBL" id="SCV67295.1"/>
    </source>
</evidence>
<feature type="compositionally biased region" description="Low complexity" evidence="1">
    <location>
        <begin position="44"/>
        <end position="72"/>
    </location>
</feature>
<feature type="compositionally biased region" description="Polar residues" evidence="1">
    <location>
        <begin position="10"/>
        <end position="22"/>
    </location>
</feature>
<evidence type="ECO:0000313" key="3">
    <source>
        <dbReference type="Proteomes" id="UP000198372"/>
    </source>
</evidence>
<dbReference type="Pfam" id="PF08613">
    <property type="entry name" value="Cyclin"/>
    <property type="match status" value="1"/>
</dbReference>
<dbReference type="GO" id="GO:0000307">
    <property type="term" value="C:cyclin-dependent protein kinase holoenzyme complex"/>
    <property type="evidence" value="ECO:0007669"/>
    <property type="project" value="TreeGrafter"/>
</dbReference>
<dbReference type="EMBL" id="FMSP01000001">
    <property type="protein sequence ID" value="SCV67295.1"/>
    <property type="molecule type" value="Genomic_DNA"/>
</dbReference>
<feature type="compositionally biased region" description="Polar residues" evidence="1">
    <location>
        <begin position="823"/>
        <end position="835"/>
    </location>
</feature>
<proteinExistence type="predicted"/>
<feature type="compositionally biased region" description="Low complexity" evidence="1">
    <location>
        <begin position="586"/>
        <end position="595"/>
    </location>
</feature>
<sequence>MSTPLFAPAPNSTFLPHYATTQLDRHDPDSQPHTHEPTSPSPSPSSASSSSPPSSAFTSSSSSLFGTSSLEGHTGGHSSGLGRQLSKGSNFASERRPRGVSFDRVRASSSSHDRATADPSSRGTPVGGGGESPATYAPARASSMSVDVPSTSRSSSIHAPQQQQHHQQSHHDDSAPLALAGLSVQETEPRTSSSSATAKQLAPIPGAAGSNASWSTSAVPSTSTATTLSSSVAGAPPPPKTRRASTLSSGSSSAHLTWNDEASPSSGSSSSKASRDPTRPARRKAARMGSFETGISTSGGGQRHHGGGHPEKEDESAIDDDGDAADTEADPTSHDHPMQVEDSAQSDTVSAPTAPPISKVDADQTMSSAAPPASDSHRHVDIVNYPSADLLRLLASLLDQIARANDALHQRNASASAASSQSSSGRNTPGGARKDGNEDESEALQAFNAGRFDAAPLNSPATPRYRRHVPEEDDDDDDSAGPSGAATPAKEMPVTPGVDLLREVGAGGGVQGFMPSLGGTHAPIPLSRRRGSSFLKKQYEDPKANVRSSSNTGALSSAPNQGLNRTASSSAPSVPAKTPSPNLAEPPSTSLLTASSNALSSPSATLCFHARNIPAISIEAYLLRILKYCPTTNEVFLSLLVYFDRMARVGLEAQRLGLQPGPAGPGASMGGRGGPAAPESRPFAIDSFNVHRLVIAGVTVASKFFSDVFYTNSRYAKVGGLPLQELNQLELQFLLLNDFRLVIRVDELQRYADQLVLFWVGRNGSAPAAATPALVPSPAPPLVTPSRTEVQQAPPAPSPTPNRAAPSSEGKASFVPPGRPTPTHRSYSGMHQQLTSHAVASVNSSSAGVASGLTSESTPRSMPIHHWSQQTHSSQSQATRTSSYSSSTPNPRPGSIRSQPSSSGTSVASTITPGTPSTERQSSESGDFDSNDQAGGVESSSSDDEVSRRHREQMYEHHYRHSDEEGHEDGDEDDEGNHEDDEGGDQATDAEGEGVGAASASGGGMRRKKKGSKKLRGPWRTFVPDFSNRGLGVDSDDDDKSVVGSLETGQVGGAVDDDRMQE</sequence>
<accession>A0A238F2R4</accession>
<feature type="compositionally biased region" description="Basic residues" evidence="1">
    <location>
        <begin position="1005"/>
        <end position="1017"/>
    </location>
</feature>
<feature type="region of interest" description="Disordered" evidence="1">
    <location>
        <begin position="770"/>
        <end position="1062"/>
    </location>
</feature>
<dbReference type="GO" id="GO:0016538">
    <property type="term" value="F:cyclin-dependent protein serine/threonine kinase regulator activity"/>
    <property type="evidence" value="ECO:0007669"/>
    <property type="project" value="TreeGrafter"/>
</dbReference>
<dbReference type="InterPro" id="IPR013922">
    <property type="entry name" value="Cyclin_PHO80-like"/>
</dbReference>
<feature type="region of interest" description="Disordered" evidence="1">
    <location>
        <begin position="410"/>
        <end position="496"/>
    </location>
</feature>
<feature type="compositionally biased region" description="Polar residues" evidence="1">
    <location>
        <begin position="896"/>
        <end position="925"/>
    </location>
</feature>
<feature type="compositionally biased region" description="Basic and acidic residues" evidence="1">
    <location>
        <begin position="952"/>
        <end position="964"/>
    </location>
</feature>
<feature type="compositionally biased region" description="Low complexity" evidence="1">
    <location>
        <begin position="413"/>
        <end position="424"/>
    </location>
</feature>